<name>A0A173GC59_9CAUD</name>
<protein>
    <submittedName>
        <fullName evidence="1">Uncharacterized protein</fullName>
    </submittedName>
</protein>
<dbReference type="GeneID" id="29060046"/>
<dbReference type="KEGG" id="vg:29060046"/>
<proteinExistence type="predicted"/>
<evidence type="ECO:0000313" key="2">
    <source>
        <dbReference type="Proteomes" id="UP000203219"/>
    </source>
</evidence>
<organism evidence="1 2">
    <name type="scientific">Bacillus phage SalinJah</name>
    <dbReference type="NCBI Taxonomy" id="1837830"/>
    <lineage>
        <taxon>Viruses</taxon>
        <taxon>Duplodnaviria</taxon>
        <taxon>Heunggongvirae</taxon>
        <taxon>Uroviricota</taxon>
        <taxon>Caudoviricetes</taxon>
        <taxon>Herelleviridae</taxon>
        <taxon>Bastillevirinae</taxon>
        <taxon>Wphvirus</taxon>
        <taxon>Wphvirus BPS13</taxon>
    </lineage>
</organism>
<reference evidence="2" key="1">
    <citation type="submission" date="2016-04" db="EMBL/GenBank/DDBJ databases">
        <authorList>
            <person name="Adebesin M.O."/>
            <person name="Ahama K."/>
            <person name="Alekasir E.M."/>
            <person name="Ali S."/>
            <person name="Aligholizadeh E."/>
            <person name="Allison J.M."/>
            <person name="Alzaher A."/>
            <person name="Andaya C.D."/>
            <person name="Asfaw S."/>
            <person name="Bansal N."/>
            <person name="Beauchard M.A."/>
            <person name="Betancourt K.A."/>
            <person name="Bhatia B."/>
            <person name="Boretti N.A."/>
            <person name="Brondi J.N."/>
            <person name="Byrd C.E."/>
            <person name="Cao A."/>
            <person name="Cardosa E.A."/>
            <person name="Carter A."/>
            <person name="Chen S."/>
            <person name="Chen Y."/>
            <person name="Clara V.K."/>
            <person name="Cobuzzi M."/>
            <person name="Conn O.L."/>
            <person name="Crosby I.A."/>
            <person name="Daly S.B."/>
            <person name="Depaz I.X."/>
            <person name="Dhaurali S."/>
            <person name="Dowdy K.M."/>
            <person name="Edokobi N.B."/>
            <person name="Ekanayake A.B."/>
            <person name="Ekekwe S.O."/>
            <person name="Emond M.A."/>
            <person name="Endres L."/>
            <person name="Eng S."/>
            <person name="Felkoski S.A."/>
            <person name="Gant C.D."/>
            <person name="Gaskin B."/>
            <person name="Gondal S."/>
            <person name="Gutmann J."/>
            <person name="Ha T.-A."/>
            <person name="Habteyes H."/>
            <person name="Hariri O."/>
            <person name="Healey R.M."/>
            <person name="Heins J.L."/>
            <person name="Henderson A.L."/>
            <person name="Hernandez F.M."/>
            <person name="Hoang P.T."/>
            <person name="Hope K.T."/>
            <person name="Husna A."/>
            <person name="Hussain A."/>
            <person name="Imani O."/>
            <person name="Jackson N.L."/>
            <person name="Jacob V.M."/>
            <person name="Kang C."/>
            <person name="Kantov R.M."/>
            <person name="Kavuru S."/>
            <person name="Kerr M.S."/>
            <person name="Khan O.A."/>
            <person name="Khan T.M."/>
            <person name="King T."/>
            <person name="Kulkarni R."/>
            <person name="Li A."/>
            <person name="Maczka C."/>
            <person name="Maisonet E."/>
            <person name="Majethia P.M."/>
            <person name="Malik D.A."/>
            <person name="Mariam A."/>
            <person name="Marquess E.B."/>
            <person name="Mattison J."/>
            <person name="Mcdonald N."/>
            <person name="Mehr S."/>
            <person name="Mengers S.R."/>
            <person name="Michaels D.P."/>
            <person name="Mondal S."/>
            <person name="Monney D.B."/>
            <person name="Nakhleh S.I."/>
            <person name="Ndubuizu N.C."/>
            <person name="Nguyen A.H."/>
            <person name="Nguyen K.M."/>
            <person name="Nguyen M.T."/>
            <person name="Nicholas M.L."/>
            <person name="Nimalan J.P."/>
            <person name="O'Connell R.A."/>
            <person name="Odoi E."/>
            <person name="Ojo L."/>
            <person name="Okoye A.E."/>
            <person name="Olateru-Olagbegi O."/>
            <person name="Osei K.V."/>
            <person name="Osei-Tutu A."/>
            <person name="Palilla A.M."/>
            <person name="Pancholi S."/>
            <person name="Park J.H."/>
            <person name="Patel K."/>
            <person name="Patel P."/>
            <person name="Pennington E."/>
            <person name="Peterson R.E."/>
            <person name="Pon J."/>
            <person name="Pourkarim H."/>
            <person name="Reed M.L."/>
            <person name="Rottman V."/>
            <person name="Salazar J."/>
            <person name="Samet S."/>
            <person name="Sendze O."/>
            <person name="Stelmack M.A."/>
            <person name="Stinnett R."/>
            <person name="Tchouaga A.L."/>
            <person name="Thompson E.M."/>
            <person name="Tran N.G."/>
            <person name="Truong T."/>
            <person name="Udo J.A."/>
            <person name="Verona L.T."/>
            <person name="Vu T.-Q."/>
            <person name="Wade J."/>
            <person name="Wang N.Q."/>
            <person name="Waters Z.M."/>
            <person name="Wellman R.J."/>
            <person name="Woldegabreal S."/>
            <person name="Yee A.C."/>
            <person name="Yirefu M."/>
            <person name="Zahangir S."/>
            <person name="Zhai Y."/>
            <person name="Devine C.L."/>
            <person name="Liao K."/>
            <person name="Prasad P.K."/>
            <person name="Ruthenberg K.J."/>
            <person name="Shonk J.A."/>
            <person name="Way M."/>
            <person name="Yousufi H.K."/>
            <person name="Cao L."/>
            <person name="Fox J."/>
            <person name="Hobbs E."/>
            <person name="Kilic S."/>
            <person name="Nunn R."/>
            <person name="Patel R."/>
            <person name="Rubenstein M."/>
            <person name="Cresawn S.G."/>
            <person name="Russell D.A."/>
            <person name="Pope W.H."/>
            <person name="Jacobs-Sera D."/>
            <person name="Hendrix R.W."/>
            <person name="Hatfull G.F."/>
            <person name="Erill I."/>
            <person name="Caruso S.M."/>
        </authorList>
    </citation>
    <scope>NUCLEOTIDE SEQUENCE [LARGE SCALE GENOMIC DNA]</scope>
</reference>
<dbReference type="RefSeq" id="YP_009282193.1">
    <property type="nucleotide sequence ID" value="NC_031034.1"/>
</dbReference>
<gene>
    <name evidence="1" type="ORF">SALINJAH_239</name>
</gene>
<dbReference type="EMBL" id="KX011169">
    <property type="protein sequence ID" value="ANH50795.1"/>
    <property type="molecule type" value="Genomic_DNA"/>
</dbReference>
<accession>A0A173GC59</accession>
<evidence type="ECO:0000313" key="1">
    <source>
        <dbReference type="EMBL" id="ANH50795.1"/>
    </source>
</evidence>
<sequence>MAKLVNAGHVNAIIDIYEKLLSLPEWEYKEWDKQRTKLKNAVAHMDKHAIKLNCTVKELELSVEPVQNIVSLFDDYLEDDTRRGVTSREVFLDKLADEANDLHVIHVNNIPRDEF</sequence>
<dbReference type="Proteomes" id="UP000203219">
    <property type="component" value="Segment"/>
</dbReference>